<evidence type="ECO:0000313" key="2">
    <source>
        <dbReference type="EMBL" id="SNY24738.1"/>
    </source>
</evidence>
<gene>
    <name evidence="2" type="ORF">SAMN05421748_102239</name>
</gene>
<dbReference type="EMBL" id="OBDY01000002">
    <property type="protein sequence ID" value="SNY24738.1"/>
    <property type="molecule type" value="Genomic_DNA"/>
</dbReference>
<dbReference type="Pfam" id="PF12680">
    <property type="entry name" value="SnoaL_2"/>
    <property type="match status" value="1"/>
</dbReference>
<dbReference type="Gene3D" id="3.10.450.50">
    <property type="match status" value="1"/>
</dbReference>
<keyword evidence="3" id="KW-1185">Reference proteome</keyword>
<dbReference type="AlphaFoldDB" id="A0A285GMS1"/>
<sequence>MGTSAHNTIAAWRAAGESGDAAAAGACLAPDVELISPLTGKFRFRGPAEVTEVLSAAFEIIRDIRYHTELGSDDTRALFYYGVAGREPLEEAQLLRLDGDGRIRELTLFGRPMPALTEVMAGIGPRLLRRQKRAGLARVVGLATAPLNAMTRLGERRLVPLADPRKRRG</sequence>
<evidence type="ECO:0000313" key="3">
    <source>
        <dbReference type="Proteomes" id="UP000219612"/>
    </source>
</evidence>
<reference evidence="2 3" key="1">
    <citation type="submission" date="2017-09" db="EMBL/GenBank/DDBJ databases">
        <authorList>
            <person name="Ehlers B."/>
            <person name="Leendertz F.H."/>
        </authorList>
    </citation>
    <scope>NUCLEOTIDE SEQUENCE [LARGE SCALE GENOMIC DNA]</scope>
    <source>
        <strain evidence="2 3">CGMCC 4.6857</strain>
    </source>
</reference>
<accession>A0A285GMS1</accession>
<dbReference type="InterPro" id="IPR032710">
    <property type="entry name" value="NTF2-like_dom_sf"/>
</dbReference>
<dbReference type="RefSeq" id="WP_179855064.1">
    <property type="nucleotide sequence ID" value="NZ_OBDY01000002.1"/>
</dbReference>
<feature type="domain" description="SnoaL-like" evidence="1">
    <location>
        <begin position="11"/>
        <end position="105"/>
    </location>
</feature>
<organism evidence="2 3">
    <name type="scientific">Paractinoplanes atraurantiacus</name>
    <dbReference type="NCBI Taxonomy" id="1036182"/>
    <lineage>
        <taxon>Bacteria</taxon>
        <taxon>Bacillati</taxon>
        <taxon>Actinomycetota</taxon>
        <taxon>Actinomycetes</taxon>
        <taxon>Micromonosporales</taxon>
        <taxon>Micromonosporaceae</taxon>
        <taxon>Paractinoplanes</taxon>
    </lineage>
</organism>
<dbReference type="Proteomes" id="UP000219612">
    <property type="component" value="Unassembled WGS sequence"/>
</dbReference>
<evidence type="ECO:0000259" key="1">
    <source>
        <dbReference type="Pfam" id="PF12680"/>
    </source>
</evidence>
<dbReference type="InterPro" id="IPR037401">
    <property type="entry name" value="SnoaL-like"/>
</dbReference>
<name>A0A285GMS1_9ACTN</name>
<protein>
    <submittedName>
        <fullName evidence="2">SnoaL-like domain-containing protein</fullName>
    </submittedName>
</protein>
<dbReference type="SUPFAM" id="SSF54427">
    <property type="entry name" value="NTF2-like"/>
    <property type="match status" value="1"/>
</dbReference>
<proteinExistence type="predicted"/>